<evidence type="ECO:0000313" key="3">
    <source>
        <dbReference type="Proteomes" id="UP000708208"/>
    </source>
</evidence>
<accession>A0A8J2PE09</accession>
<keyword evidence="3" id="KW-1185">Reference proteome</keyword>
<dbReference type="AlphaFoldDB" id="A0A8J2PE09"/>
<evidence type="ECO:0000313" key="2">
    <source>
        <dbReference type="EMBL" id="CAG7820092.1"/>
    </source>
</evidence>
<feature type="signal peptide" evidence="1">
    <location>
        <begin position="1"/>
        <end position="17"/>
    </location>
</feature>
<evidence type="ECO:0000256" key="1">
    <source>
        <dbReference type="SAM" id="SignalP"/>
    </source>
</evidence>
<organism evidence="2 3">
    <name type="scientific">Allacma fusca</name>
    <dbReference type="NCBI Taxonomy" id="39272"/>
    <lineage>
        <taxon>Eukaryota</taxon>
        <taxon>Metazoa</taxon>
        <taxon>Ecdysozoa</taxon>
        <taxon>Arthropoda</taxon>
        <taxon>Hexapoda</taxon>
        <taxon>Collembola</taxon>
        <taxon>Symphypleona</taxon>
        <taxon>Sminthuridae</taxon>
        <taxon>Allacma</taxon>
    </lineage>
</organism>
<dbReference type="Proteomes" id="UP000708208">
    <property type="component" value="Unassembled WGS sequence"/>
</dbReference>
<sequence>MKCVGLFVLLVVAVVVASESSVGTDSVIDVSLPDHSHVDKQKRQLFNCLGSGISTTPGCYGCCSNMCDLFYTQY</sequence>
<comment type="caution">
    <text evidence="2">The sequence shown here is derived from an EMBL/GenBank/DDBJ whole genome shotgun (WGS) entry which is preliminary data.</text>
</comment>
<evidence type="ECO:0008006" key="4">
    <source>
        <dbReference type="Google" id="ProtNLM"/>
    </source>
</evidence>
<feature type="chain" id="PRO_5035256416" description="Conotoxin" evidence="1">
    <location>
        <begin position="18"/>
        <end position="74"/>
    </location>
</feature>
<reference evidence="2" key="1">
    <citation type="submission" date="2021-06" db="EMBL/GenBank/DDBJ databases">
        <authorList>
            <person name="Hodson N. C."/>
            <person name="Mongue J. A."/>
            <person name="Jaron S. K."/>
        </authorList>
    </citation>
    <scope>NUCLEOTIDE SEQUENCE</scope>
</reference>
<proteinExistence type="predicted"/>
<gene>
    <name evidence="2" type="ORF">AFUS01_LOCUS30500</name>
</gene>
<keyword evidence="1" id="KW-0732">Signal</keyword>
<feature type="non-terminal residue" evidence="2">
    <location>
        <position position="1"/>
    </location>
</feature>
<name>A0A8J2PE09_9HEXA</name>
<dbReference type="EMBL" id="CAJVCH010468915">
    <property type="protein sequence ID" value="CAG7820092.1"/>
    <property type="molecule type" value="Genomic_DNA"/>
</dbReference>
<protein>
    <recommendedName>
        <fullName evidence="4">Conotoxin</fullName>
    </recommendedName>
</protein>